<proteinExistence type="predicted"/>
<dbReference type="Proteomes" id="UP001596395">
    <property type="component" value="Unassembled WGS sequence"/>
</dbReference>
<dbReference type="EMBL" id="JBHSXN010000001">
    <property type="protein sequence ID" value="MFC6952355.1"/>
    <property type="molecule type" value="Genomic_DNA"/>
</dbReference>
<comment type="caution">
    <text evidence="1">The sequence shown here is derived from an EMBL/GenBank/DDBJ whole genome shotgun (WGS) entry which is preliminary data.</text>
</comment>
<dbReference type="InterPro" id="IPR011200">
    <property type="entry name" value="UCP012608"/>
</dbReference>
<dbReference type="Pfam" id="PF10094">
    <property type="entry name" value="DUF2332"/>
    <property type="match status" value="1"/>
</dbReference>
<name>A0ABD5VDV5_9EURY</name>
<sequence length="380" mass="40976">MTDDLDAVAAEFEDLESWCAGSSQLYERLCRAAAADDVLLDVAADHTPGQPAPQLLLAAIQAELFASDATNDPETVDGALAAYYPSVVDATKVPDEDLADTVRAFVREHEAALRDRVGSRRVQTNAVRRCSALYPGYATVADRVDEPFALLEVGSSAGLNLNWDRYGYTYRIPDGVHRVGAAGSSATIEADVHGDVVPTLPRDPPAVAGRVGVDVNPLDPTDSADARWLRALVWPEHHDRRRVLDGALATTREHPPDVVEGDAVADLRAVADRLPADAPLVVSHSLVLYQFDDAAREAFHDAVAALAAERDAPTFHLAGERPDPDRDNGIQLRLARVDDDATAGGEHLGTFEQHGAWVAWRDDDRDAGTDGPATVHDRER</sequence>
<dbReference type="RefSeq" id="WP_336349338.1">
    <property type="nucleotide sequence ID" value="NZ_JAZAQL010000001.1"/>
</dbReference>
<accession>A0ABD5VDV5</accession>
<protein>
    <submittedName>
        <fullName evidence="1">DUF2332 domain-containing protein</fullName>
    </submittedName>
</protein>
<dbReference type="AlphaFoldDB" id="A0ABD5VDV5"/>
<keyword evidence="2" id="KW-1185">Reference proteome</keyword>
<evidence type="ECO:0000313" key="2">
    <source>
        <dbReference type="Proteomes" id="UP001596395"/>
    </source>
</evidence>
<evidence type="ECO:0000313" key="1">
    <source>
        <dbReference type="EMBL" id="MFC6952355.1"/>
    </source>
</evidence>
<organism evidence="1 2">
    <name type="scientific">Halorubellus litoreus</name>
    <dbReference type="NCBI Taxonomy" id="755308"/>
    <lineage>
        <taxon>Archaea</taxon>
        <taxon>Methanobacteriati</taxon>
        <taxon>Methanobacteriota</taxon>
        <taxon>Stenosarchaea group</taxon>
        <taxon>Halobacteria</taxon>
        <taxon>Halobacteriales</taxon>
        <taxon>Halorubellaceae</taxon>
        <taxon>Halorubellus</taxon>
    </lineage>
</organism>
<reference evidence="1 2" key="1">
    <citation type="journal article" date="2019" name="Int. J. Syst. Evol. Microbiol.">
        <title>The Global Catalogue of Microorganisms (GCM) 10K type strain sequencing project: providing services to taxonomists for standard genome sequencing and annotation.</title>
        <authorList>
            <consortium name="The Broad Institute Genomics Platform"/>
            <consortium name="The Broad Institute Genome Sequencing Center for Infectious Disease"/>
            <person name="Wu L."/>
            <person name="Ma J."/>
        </authorList>
    </citation>
    <scope>NUCLEOTIDE SEQUENCE [LARGE SCALE GENOMIC DNA]</scope>
    <source>
        <strain evidence="1 2">GX26</strain>
    </source>
</reference>
<gene>
    <name evidence="1" type="ORF">ACFQGB_05730</name>
</gene>